<keyword evidence="10 12" id="KW-0460">Magnesium</keyword>
<accession>A0A2X2YMJ5</accession>
<evidence type="ECO:0000313" key="20">
    <source>
        <dbReference type="Proteomes" id="UP000553981"/>
    </source>
</evidence>
<evidence type="ECO:0000256" key="1">
    <source>
        <dbReference type="ARBA" id="ARBA00001946"/>
    </source>
</evidence>
<evidence type="ECO:0000256" key="11">
    <source>
        <dbReference type="ARBA" id="ARBA00023080"/>
    </source>
</evidence>
<keyword evidence="12" id="KW-0597">Phosphoprotein</keyword>
<dbReference type="Proteomes" id="UP000553981">
    <property type="component" value="Unassembled WGS sequence"/>
</dbReference>
<dbReference type="EC" id="2.7.4.6" evidence="3 12"/>
<dbReference type="Proteomes" id="UP000250245">
    <property type="component" value="Unassembled WGS sequence"/>
</dbReference>
<keyword evidence="9 12" id="KW-0067">ATP-binding</keyword>
<dbReference type="EMBL" id="UASJ01000001">
    <property type="protein sequence ID" value="SQB64171.1"/>
    <property type="molecule type" value="Genomic_DNA"/>
</dbReference>
<gene>
    <name evidence="18" type="primary">ndkA</name>
    <name evidence="12 17" type="synonym">ndk</name>
    <name evidence="17" type="ORF">HHJ67_03045</name>
    <name evidence="18" type="ORF">NCTC11820_00504</name>
</gene>
<feature type="domain" description="Nucleoside diphosphate kinase-like" evidence="16">
    <location>
        <begin position="12"/>
        <end position="152"/>
    </location>
</feature>
<comment type="subcellular location">
    <subcellularLocation>
        <location evidence="12">Cytoplasm</location>
    </subcellularLocation>
</comment>
<dbReference type="GO" id="GO:0005524">
    <property type="term" value="F:ATP binding"/>
    <property type="evidence" value="ECO:0007669"/>
    <property type="project" value="UniProtKB-UniRule"/>
</dbReference>
<evidence type="ECO:0000256" key="5">
    <source>
        <dbReference type="ARBA" id="ARBA00022679"/>
    </source>
</evidence>
<evidence type="ECO:0000256" key="13">
    <source>
        <dbReference type="PROSITE-ProRule" id="PRU00706"/>
    </source>
</evidence>
<keyword evidence="11 12" id="KW-0546">Nucleotide metabolism</keyword>
<name>A0A2X2YMJ5_9ACTO</name>
<comment type="catalytic activity">
    <reaction evidence="12 15">
        <text>a 2'-deoxyribonucleoside 5'-diphosphate + ATP = a 2'-deoxyribonucleoside 5'-triphosphate + ADP</text>
        <dbReference type="Rhea" id="RHEA:44640"/>
        <dbReference type="ChEBI" id="CHEBI:30616"/>
        <dbReference type="ChEBI" id="CHEBI:61560"/>
        <dbReference type="ChEBI" id="CHEBI:73316"/>
        <dbReference type="ChEBI" id="CHEBI:456216"/>
        <dbReference type="EC" id="2.7.4.6"/>
    </reaction>
</comment>
<evidence type="ECO:0000313" key="19">
    <source>
        <dbReference type="Proteomes" id="UP000250245"/>
    </source>
</evidence>
<dbReference type="AlphaFoldDB" id="A0A2X2YMJ5"/>
<dbReference type="SMART" id="SM00562">
    <property type="entry name" value="NDK"/>
    <property type="match status" value="1"/>
</dbReference>
<evidence type="ECO:0000256" key="3">
    <source>
        <dbReference type="ARBA" id="ARBA00012966"/>
    </source>
</evidence>
<protein>
    <recommendedName>
        <fullName evidence="4 12">Nucleoside diphosphate kinase</fullName>
        <shortName evidence="12">NDK</shortName>
        <shortName evidence="12">NDP kinase</shortName>
        <ecNumber evidence="3 12">2.7.4.6</ecNumber>
    </recommendedName>
    <alternativeName>
        <fullName evidence="12">Nucleoside-2-P kinase</fullName>
    </alternativeName>
</protein>
<dbReference type="GO" id="GO:0004550">
    <property type="term" value="F:nucleoside diphosphate kinase activity"/>
    <property type="evidence" value="ECO:0007669"/>
    <property type="project" value="UniProtKB-UniRule"/>
</dbReference>
<feature type="binding site" evidence="13">
    <location>
        <position position="128"/>
    </location>
    <ligand>
        <name>ATP</name>
        <dbReference type="ChEBI" id="CHEBI:30616"/>
    </ligand>
</feature>
<dbReference type="Pfam" id="PF00334">
    <property type="entry name" value="NDK"/>
    <property type="match status" value="1"/>
</dbReference>
<evidence type="ECO:0000256" key="4">
    <source>
        <dbReference type="ARBA" id="ARBA00017632"/>
    </source>
</evidence>
<feature type="binding site" evidence="12 13">
    <location>
        <position position="102"/>
    </location>
    <ligand>
        <name>ATP</name>
        <dbReference type="ChEBI" id="CHEBI:30616"/>
    </ligand>
</feature>
<dbReference type="CDD" id="cd04413">
    <property type="entry name" value="NDPk_I"/>
    <property type="match status" value="1"/>
</dbReference>
<keyword evidence="5 12" id="KW-0808">Transferase</keyword>
<evidence type="ECO:0000256" key="2">
    <source>
        <dbReference type="ARBA" id="ARBA00008142"/>
    </source>
</evidence>
<keyword evidence="12" id="KW-0963">Cytoplasm</keyword>
<feature type="binding site" evidence="12 13">
    <location>
        <position position="96"/>
    </location>
    <ligand>
        <name>ATP</name>
        <dbReference type="ChEBI" id="CHEBI:30616"/>
    </ligand>
</feature>
<comment type="catalytic activity">
    <reaction evidence="12">
        <text>a ribonucleoside 5'-diphosphate + ATP = a ribonucleoside 5'-triphosphate + ADP</text>
        <dbReference type="Rhea" id="RHEA:18113"/>
        <dbReference type="ChEBI" id="CHEBI:30616"/>
        <dbReference type="ChEBI" id="CHEBI:57930"/>
        <dbReference type="ChEBI" id="CHEBI:61557"/>
        <dbReference type="ChEBI" id="CHEBI:456216"/>
        <dbReference type="EC" id="2.7.4.6"/>
    </reaction>
</comment>
<evidence type="ECO:0000256" key="9">
    <source>
        <dbReference type="ARBA" id="ARBA00022840"/>
    </source>
</evidence>
<evidence type="ECO:0000256" key="6">
    <source>
        <dbReference type="ARBA" id="ARBA00022723"/>
    </source>
</evidence>
<feature type="binding site" evidence="12 13">
    <location>
        <position position="113"/>
    </location>
    <ligand>
        <name>ATP</name>
        <dbReference type="ChEBI" id="CHEBI:30616"/>
    </ligand>
</feature>
<keyword evidence="7 12" id="KW-0547">Nucleotide-binding</keyword>
<dbReference type="NCBIfam" id="NF001908">
    <property type="entry name" value="PRK00668.1"/>
    <property type="match status" value="1"/>
</dbReference>
<comment type="function">
    <text evidence="12">Major role in the synthesis of nucleoside triphosphates other than ATP. The ATP gamma phosphate is transferred to the NDP beta phosphate via a ping-pong mechanism, using a phosphorylated active-site intermediate.</text>
</comment>
<dbReference type="SUPFAM" id="SSF54919">
    <property type="entry name" value="Nucleoside diphosphate kinase, NDK"/>
    <property type="match status" value="1"/>
</dbReference>
<dbReference type="PANTHER" id="PTHR11349">
    <property type="entry name" value="NUCLEOSIDE DIPHOSPHATE KINASE"/>
    <property type="match status" value="1"/>
</dbReference>
<dbReference type="RefSeq" id="WP_004008187.1">
    <property type="nucleotide sequence ID" value="NZ_CP068112.1"/>
</dbReference>
<feature type="binding site" evidence="12 13">
    <location>
        <position position="20"/>
    </location>
    <ligand>
        <name>ATP</name>
        <dbReference type="ChEBI" id="CHEBI:30616"/>
    </ligand>
</feature>
<proteinExistence type="inferred from homology"/>
<dbReference type="GO" id="GO:0006183">
    <property type="term" value="P:GTP biosynthetic process"/>
    <property type="evidence" value="ECO:0007669"/>
    <property type="project" value="UniProtKB-UniRule"/>
</dbReference>
<evidence type="ECO:0000259" key="16">
    <source>
        <dbReference type="SMART" id="SM00562"/>
    </source>
</evidence>
<dbReference type="FunFam" id="3.30.70.141:FF:000003">
    <property type="entry name" value="Nucleoside diphosphate kinase"/>
    <property type="match status" value="1"/>
</dbReference>
<evidence type="ECO:0000256" key="15">
    <source>
        <dbReference type="RuleBase" id="RU004013"/>
    </source>
</evidence>
<evidence type="ECO:0000313" key="17">
    <source>
        <dbReference type="EMBL" id="NMW86730.1"/>
    </source>
</evidence>
<dbReference type="PROSITE" id="PS51374">
    <property type="entry name" value="NDPK_LIKE"/>
    <property type="match status" value="1"/>
</dbReference>
<evidence type="ECO:0000256" key="7">
    <source>
        <dbReference type="ARBA" id="ARBA00022741"/>
    </source>
</evidence>
<keyword evidence="6 12" id="KW-0479">Metal-binding</keyword>
<dbReference type="GO" id="GO:0046872">
    <property type="term" value="F:metal ion binding"/>
    <property type="evidence" value="ECO:0007669"/>
    <property type="project" value="UniProtKB-KW"/>
</dbReference>
<dbReference type="InterPro" id="IPR034907">
    <property type="entry name" value="NDK-like_dom"/>
</dbReference>
<comment type="cofactor">
    <cofactor evidence="1 12">
        <name>Mg(2+)</name>
        <dbReference type="ChEBI" id="CHEBI:18420"/>
    </cofactor>
</comment>
<dbReference type="GO" id="GO:0005737">
    <property type="term" value="C:cytoplasm"/>
    <property type="evidence" value="ECO:0007669"/>
    <property type="project" value="UniProtKB-SubCell"/>
</dbReference>
<evidence type="ECO:0000256" key="14">
    <source>
        <dbReference type="RuleBase" id="RU004011"/>
    </source>
</evidence>
<evidence type="ECO:0000256" key="8">
    <source>
        <dbReference type="ARBA" id="ARBA00022777"/>
    </source>
</evidence>
<dbReference type="PROSITE" id="PS00469">
    <property type="entry name" value="NDPK"/>
    <property type="match status" value="1"/>
</dbReference>
<comment type="subunit">
    <text evidence="12">Homotetramer.</text>
</comment>
<dbReference type="InterPro" id="IPR023005">
    <property type="entry name" value="Nucleoside_diP_kinase_AS"/>
</dbReference>
<dbReference type="GO" id="GO:0006241">
    <property type="term" value="P:CTP biosynthetic process"/>
    <property type="evidence" value="ECO:0007669"/>
    <property type="project" value="UniProtKB-UniRule"/>
</dbReference>
<dbReference type="PRINTS" id="PR01243">
    <property type="entry name" value="NUCDPKINASE"/>
</dbReference>
<comment type="caution">
    <text evidence="12">Lacks conserved residue(s) required for the propagation of feature annotation.</text>
</comment>
<reference evidence="18 19" key="1">
    <citation type="submission" date="2018-06" db="EMBL/GenBank/DDBJ databases">
        <authorList>
            <consortium name="Pathogen Informatics"/>
            <person name="Doyle S."/>
        </authorList>
    </citation>
    <scope>NUCLEOTIDE SEQUENCE [LARGE SCALE GENOMIC DNA]</scope>
    <source>
        <strain evidence="18 19">NCTC11820</strain>
    </source>
</reference>
<feature type="active site" description="Pros-phosphohistidine intermediate" evidence="12 13">
    <location>
        <position position="131"/>
    </location>
</feature>
<dbReference type="HAMAP" id="MF_00451">
    <property type="entry name" value="NDP_kinase"/>
    <property type="match status" value="1"/>
</dbReference>
<organism evidence="18 19">
    <name type="scientific">Mobiluncus curtisii</name>
    <dbReference type="NCBI Taxonomy" id="2051"/>
    <lineage>
        <taxon>Bacteria</taxon>
        <taxon>Bacillati</taxon>
        <taxon>Actinomycetota</taxon>
        <taxon>Actinomycetes</taxon>
        <taxon>Actinomycetales</taxon>
        <taxon>Actinomycetaceae</taxon>
        <taxon>Mobiluncus</taxon>
    </lineage>
</organism>
<evidence type="ECO:0000313" key="18">
    <source>
        <dbReference type="EMBL" id="SQB64171.1"/>
    </source>
</evidence>
<dbReference type="EMBL" id="JABCUI010000001">
    <property type="protein sequence ID" value="NMW86730.1"/>
    <property type="molecule type" value="Genomic_DNA"/>
</dbReference>
<reference evidence="17 20" key="2">
    <citation type="submission" date="2020-04" db="EMBL/GenBank/DDBJ databases">
        <title>Antimicrobial susceptibility and clonality of vaginal-derived multi-drug resistant Mobiluncus isolates in China.</title>
        <authorList>
            <person name="Zhang X."/>
        </authorList>
    </citation>
    <scope>NUCLEOTIDE SEQUENCE [LARGE SCALE GENOMIC DNA]</scope>
    <source>
        <strain evidence="17 20">19</strain>
    </source>
</reference>
<keyword evidence="8 12" id="KW-0418">Kinase</keyword>
<dbReference type="GeneID" id="55564350"/>
<dbReference type="Gene3D" id="3.30.70.141">
    <property type="entry name" value="Nucleoside diphosphate kinase-like domain"/>
    <property type="match status" value="1"/>
</dbReference>
<sequence length="152" mass="17301">MADCHIPYDPKEEHTLVIIKPDGYRRGLIGEVISRIERRGFKIVGLQTKTATREELEEHYFEHKDKHFFESLVSYMTSGPIVLMVIEGSRVIQAFRNMMGDTNPAVALPGTIRGDLARDWGPDAQIQNIVHGSDSVQSADREIALWFPYMID</sequence>
<dbReference type="InterPro" id="IPR001564">
    <property type="entry name" value="Nucleoside_diP_kinase"/>
</dbReference>
<feature type="binding site" evidence="12 13">
    <location>
        <position position="68"/>
    </location>
    <ligand>
        <name>ATP</name>
        <dbReference type="ChEBI" id="CHEBI:30616"/>
    </ligand>
</feature>
<comment type="similarity">
    <text evidence="2 12 13 14">Belongs to the NDK family.</text>
</comment>
<evidence type="ECO:0000256" key="12">
    <source>
        <dbReference type="HAMAP-Rule" id="MF_00451"/>
    </source>
</evidence>
<evidence type="ECO:0000256" key="10">
    <source>
        <dbReference type="ARBA" id="ARBA00022842"/>
    </source>
</evidence>
<dbReference type="InterPro" id="IPR036850">
    <property type="entry name" value="NDK-like_dom_sf"/>
</dbReference>
<dbReference type="GO" id="GO:0006228">
    <property type="term" value="P:UTP biosynthetic process"/>
    <property type="evidence" value="ECO:0007669"/>
    <property type="project" value="UniProtKB-UniRule"/>
</dbReference>
<dbReference type="OMA" id="QHYGEHK"/>